<dbReference type="RefSeq" id="XP_067717469.1">
    <property type="nucleotide sequence ID" value="XM_067861368.1"/>
</dbReference>
<evidence type="ECO:0000313" key="4">
    <source>
        <dbReference type="Proteomes" id="UP001497744"/>
    </source>
</evidence>
<dbReference type="Proteomes" id="UP001497744">
    <property type="component" value="Unassembled WGS sequence"/>
</dbReference>
<evidence type="ECO:0000256" key="1">
    <source>
        <dbReference type="SAM" id="MobiDB-lite"/>
    </source>
</evidence>
<feature type="region of interest" description="Disordered" evidence="1">
    <location>
        <begin position="88"/>
        <end position="114"/>
    </location>
</feature>
<protein>
    <submittedName>
        <fullName evidence="3">CHY zinc finger protein</fullName>
    </submittedName>
</protein>
<feature type="domain" description="Myb-like" evidence="2">
    <location>
        <begin position="219"/>
        <end position="267"/>
    </location>
</feature>
<name>A0AAV4M0G7_BABCB</name>
<evidence type="ECO:0000313" key="3">
    <source>
        <dbReference type="EMBL" id="GIX65400.1"/>
    </source>
</evidence>
<dbReference type="PROSITE" id="PS50090">
    <property type="entry name" value="MYB_LIKE"/>
    <property type="match status" value="1"/>
</dbReference>
<dbReference type="InterPro" id="IPR009057">
    <property type="entry name" value="Homeodomain-like_sf"/>
</dbReference>
<dbReference type="Pfam" id="PF00249">
    <property type="entry name" value="Myb_DNA-binding"/>
    <property type="match status" value="1"/>
</dbReference>
<evidence type="ECO:0000259" key="2">
    <source>
        <dbReference type="PROSITE" id="PS50090"/>
    </source>
</evidence>
<comment type="caution">
    <text evidence="3">The sequence shown here is derived from an EMBL/GenBank/DDBJ whole genome shotgun (WGS) entry which is preliminary data.</text>
</comment>
<proteinExistence type="predicted"/>
<reference evidence="3 4" key="1">
    <citation type="submission" date="2021-06" db="EMBL/GenBank/DDBJ databases">
        <title>Genome sequence of Babesia caballi.</title>
        <authorList>
            <person name="Yamagishi J."/>
            <person name="Kidaka T."/>
            <person name="Ochi A."/>
        </authorList>
    </citation>
    <scope>NUCLEOTIDE SEQUENCE [LARGE SCALE GENOMIC DNA]</scope>
    <source>
        <strain evidence="3">USDA-D6B2</strain>
    </source>
</reference>
<dbReference type="InterPro" id="IPR001005">
    <property type="entry name" value="SANT/Myb"/>
</dbReference>
<sequence>MSEQAPMSDDAYVELFKLEKLFEARFSLRSSIEGATDAPESPVAAQVACCHDSLEASVLLRPTDPGFSVANIGGESGIRMRLRLHRSQREAANKQPHPSQPAHPDTAAKPTQAGVEGCGTAAAAPVAAYVLQQASDIDIGNAAIAHDVKLVIKKVMLTFMTKYKTSQKYAVYECLKFLDRELCRIFELYGPRKGCAASNSSGGTTGGGNRDAGVADVTWSLQEQKCLEYALTKSKDLGDPAQRWAAVAKVVKTKTPEECRRRFQRCREQLLTKANEVRFHFVVTMRRRNKRPWWVCRRSSRRCWHGASPCACWGWKWKKSAFLP</sequence>
<dbReference type="AlphaFoldDB" id="A0AAV4M0G7"/>
<dbReference type="CDD" id="cd00167">
    <property type="entry name" value="SANT"/>
    <property type="match status" value="1"/>
</dbReference>
<dbReference type="Gene3D" id="1.10.10.60">
    <property type="entry name" value="Homeodomain-like"/>
    <property type="match status" value="1"/>
</dbReference>
<organism evidence="3 4">
    <name type="scientific">Babesia caballi</name>
    <dbReference type="NCBI Taxonomy" id="5871"/>
    <lineage>
        <taxon>Eukaryota</taxon>
        <taxon>Sar</taxon>
        <taxon>Alveolata</taxon>
        <taxon>Apicomplexa</taxon>
        <taxon>Aconoidasida</taxon>
        <taxon>Piroplasmida</taxon>
        <taxon>Babesiidae</taxon>
        <taxon>Babesia</taxon>
    </lineage>
</organism>
<dbReference type="SUPFAM" id="SSF46689">
    <property type="entry name" value="Homeodomain-like"/>
    <property type="match status" value="1"/>
</dbReference>
<dbReference type="GeneID" id="94196881"/>
<gene>
    <name evidence="3" type="ORF">BcabD6B2_48350</name>
</gene>
<dbReference type="EMBL" id="BPLF01000004">
    <property type="protein sequence ID" value="GIX65400.1"/>
    <property type="molecule type" value="Genomic_DNA"/>
</dbReference>
<keyword evidence="4" id="KW-1185">Reference proteome</keyword>
<accession>A0AAV4M0G7</accession>